<feature type="transmembrane region" description="Helical" evidence="2">
    <location>
        <begin position="60"/>
        <end position="80"/>
    </location>
</feature>
<evidence type="ECO:0000256" key="2">
    <source>
        <dbReference type="SAM" id="Phobius"/>
    </source>
</evidence>
<evidence type="ECO:0000313" key="3">
    <source>
        <dbReference type="EMBL" id="TQN31960.1"/>
    </source>
</evidence>
<dbReference type="AlphaFoldDB" id="A0A543NJL3"/>
<comment type="caution">
    <text evidence="3">The sequence shown here is derived from an EMBL/GenBank/DDBJ whole genome shotgun (WGS) entry which is preliminary data.</text>
</comment>
<evidence type="ECO:0000313" key="4">
    <source>
        <dbReference type="Proteomes" id="UP000317422"/>
    </source>
</evidence>
<accession>A0A543NJL3</accession>
<protein>
    <recommendedName>
        <fullName evidence="5">DUF2567 domain-containing protein</fullName>
    </recommendedName>
</protein>
<organism evidence="3 4">
    <name type="scientific">Haloactinospora alba</name>
    <dbReference type="NCBI Taxonomy" id="405555"/>
    <lineage>
        <taxon>Bacteria</taxon>
        <taxon>Bacillati</taxon>
        <taxon>Actinomycetota</taxon>
        <taxon>Actinomycetes</taxon>
        <taxon>Streptosporangiales</taxon>
        <taxon>Nocardiopsidaceae</taxon>
        <taxon>Haloactinospora</taxon>
    </lineage>
</organism>
<reference evidence="3 4" key="1">
    <citation type="submission" date="2019-06" db="EMBL/GenBank/DDBJ databases">
        <title>Sequencing the genomes of 1000 actinobacteria strains.</title>
        <authorList>
            <person name="Klenk H.-P."/>
        </authorList>
    </citation>
    <scope>NUCLEOTIDE SEQUENCE [LARGE SCALE GENOMIC DNA]</scope>
    <source>
        <strain evidence="3 4">DSM 45015</strain>
    </source>
</reference>
<feature type="region of interest" description="Disordered" evidence="1">
    <location>
        <begin position="179"/>
        <end position="201"/>
    </location>
</feature>
<sequence length="201" mass="21316">MVTQRRLVAAAVVVGAMALVGALVGVLWWTLAPRPDVTVTSEGATVPYPVSETTFASEGYFALMATAVGLVSGYTVYALQYRLAATFRGADVRLFFLFCLVVGAFLGSVVAWRVGVLLDAEGFQRARDAAQPGDVITAGLRLHALSALLTWPFVGVLQYAVFDAVSMWRRDLPYMRCAGGQPDSADPGSARAAGPDGDVPR</sequence>
<dbReference type="EMBL" id="VFQC01000001">
    <property type="protein sequence ID" value="TQN31960.1"/>
    <property type="molecule type" value="Genomic_DNA"/>
</dbReference>
<gene>
    <name evidence="3" type="ORF">FHX37_1884</name>
</gene>
<evidence type="ECO:0000256" key="1">
    <source>
        <dbReference type="SAM" id="MobiDB-lite"/>
    </source>
</evidence>
<name>A0A543NJL3_9ACTN</name>
<keyword evidence="2" id="KW-1133">Transmembrane helix</keyword>
<feature type="transmembrane region" description="Helical" evidence="2">
    <location>
        <begin position="142"/>
        <end position="162"/>
    </location>
</feature>
<feature type="transmembrane region" description="Helical" evidence="2">
    <location>
        <begin position="92"/>
        <end position="112"/>
    </location>
</feature>
<proteinExistence type="predicted"/>
<keyword evidence="2" id="KW-0472">Membrane</keyword>
<keyword evidence="2" id="KW-0812">Transmembrane</keyword>
<dbReference type="Proteomes" id="UP000317422">
    <property type="component" value="Unassembled WGS sequence"/>
</dbReference>
<feature type="transmembrane region" description="Helical" evidence="2">
    <location>
        <begin position="7"/>
        <end position="31"/>
    </location>
</feature>
<keyword evidence="4" id="KW-1185">Reference proteome</keyword>
<evidence type="ECO:0008006" key="5">
    <source>
        <dbReference type="Google" id="ProtNLM"/>
    </source>
</evidence>